<dbReference type="AlphaFoldDB" id="F3ZSL6"/>
<feature type="domain" description="HTH cro/C1-type" evidence="1">
    <location>
        <begin position="28"/>
        <end position="82"/>
    </location>
</feature>
<gene>
    <name evidence="2" type="ORF">Bcop_1993</name>
</gene>
<keyword evidence="3" id="KW-1185">Reference proteome</keyword>
<dbReference type="Pfam" id="PF01381">
    <property type="entry name" value="HTH_3"/>
    <property type="match status" value="1"/>
</dbReference>
<dbReference type="Gene3D" id="1.10.260.40">
    <property type="entry name" value="lambda repressor-like DNA-binding domains"/>
    <property type="match status" value="1"/>
</dbReference>
<dbReference type="PROSITE" id="PS50943">
    <property type="entry name" value="HTH_CROC1"/>
    <property type="match status" value="1"/>
</dbReference>
<evidence type="ECO:0000313" key="2">
    <source>
        <dbReference type="EMBL" id="EGJ72168.1"/>
    </source>
</evidence>
<dbReference type="Proteomes" id="UP000018439">
    <property type="component" value="Chromosome"/>
</dbReference>
<dbReference type="InterPro" id="IPR001387">
    <property type="entry name" value="Cro/C1-type_HTH"/>
</dbReference>
<protein>
    <submittedName>
        <fullName evidence="2">Helix-turn-helix domain protein</fullName>
    </submittedName>
</protein>
<evidence type="ECO:0000313" key="3">
    <source>
        <dbReference type="Proteomes" id="UP000018439"/>
    </source>
</evidence>
<evidence type="ECO:0000259" key="1">
    <source>
        <dbReference type="PROSITE" id="PS50943"/>
    </source>
</evidence>
<dbReference type="SUPFAM" id="SSF47413">
    <property type="entry name" value="lambda repressor-like DNA-binding domains"/>
    <property type="match status" value="1"/>
</dbReference>
<organism evidence="2 3">
    <name type="scientific">Bacteroides coprosuis DSM 18011</name>
    <dbReference type="NCBI Taxonomy" id="679937"/>
    <lineage>
        <taxon>Bacteria</taxon>
        <taxon>Pseudomonadati</taxon>
        <taxon>Bacteroidota</taxon>
        <taxon>Bacteroidia</taxon>
        <taxon>Bacteroidales</taxon>
        <taxon>Bacteroidaceae</taxon>
        <taxon>Bacteroides</taxon>
    </lineage>
</organism>
<accession>F3ZSL6</accession>
<dbReference type="OrthoDB" id="770730at2"/>
<dbReference type="STRING" id="679937.Bcop_1993"/>
<sequence>MKKNINNLKDKNCGSNHLTLSHEIAEKIQSLLSVKKISLTEFASQIGESESHIQEWLSGTFNFTLEIIAKIQQVLQEPIIQLYQSPKHLLVKYTHELSEQATRHHISEVNEYHIVFEHLLKDIENKTNLAH</sequence>
<name>F3ZSL6_9BACE</name>
<proteinExistence type="predicted"/>
<dbReference type="HOGENOM" id="CLU_1923331_0_0_10"/>
<reference evidence="2 3" key="1">
    <citation type="journal article" date="2011" name="Stand. Genomic Sci.">
        <title>Non-contiguous finished genome sequence of Bacteroides coprosuis type strain (PC139).</title>
        <authorList>
            <person name="Land M."/>
            <person name="Held B."/>
            <person name="Gronow S."/>
            <person name="Abt B."/>
            <person name="Lucas S."/>
            <person name="Del Rio T.G."/>
            <person name="Nolan M."/>
            <person name="Tice H."/>
            <person name="Cheng J.F."/>
            <person name="Pitluck S."/>
            <person name="Liolios K."/>
            <person name="Pagani I."/>
            <person name="Ivanova N."/>
            <person name="Mavromatis K."/>
            <person name="Mikhailova N."/>
            <person name="Pati A."/>
            <person name="Tapia R."/>
            <person name="Han C."/>
            <person name="Goodwin L."/>
            <person name="Chen A."/>
            <person name="Palaniappan K."/>
            <person name="Hauser L."/>
            <person name="Brambilla E.M."/>
            <person name="Rohde M."/>
            <person name="Goker M."/>
            <person name="Detter J.C."/>
            <person name="Woyke T."/>
            <person name="Bristow J."/>
            <person name="Eisen J.A."/>
            <person name="Markowitz V."/>
            <person name="Hugenholtz P."/>
            <person name="Kyrpides N.C."/>
            <person name="Klenk H.P."/>
            <person name="Lapidus A."/>
        </authorList>
    </citation>
    <scope>NUCLEOTIDE SEQUENCE</scope>
    <source>
        <strain evidence="2 3">DSM 18011</strain>
    </source>
</reference>
<dbReference type="GO" id="GO:0003677">
    <property type="term" value="F:DNA binding"/>
    <property type="evidence" value="ECO:0007669"/>
    <property type="project" value="InterPro"/>
</dbReference>
<dbReference type="EMBL" id="CM001167">
    <property type="protein sequence ID" value="EGJ72168.1"/>
    <property type="molecule type" value="Genomic_DNA"/>
</dbReference>
<dbReference type="InterPro" id="IPR010982">
    <property type="entry name" value="Lambda_DNA-bd_dom_sf"/>
</dbReference>
<dbReference type="SMART" id="SM00530">
    <property type="entry name" value="HTH_XRE"/>
    <property type="match status" value="1"/>
</dbReference>